<dbReference type="Proteomes" id="UP000747542">
    <property type="component" value="Unassembled WGS sequence"/>
</dbReference>
<sequence length="100" mass="11618">MVFDDAATITRIDFQWKKVHRIKWIEASDTLFLWAEMSYRDATGENLTRISQLALTLLSLPHSNADVERIFSHMNIVQIKLRNRLSIRSLNAIMAIKYGP</sequence>
<feature type="domain" description="HAT C-terminal dimerisation" evidence="1">
    <location>
        <begin position="45"/>
        <end position="96"/>
    </location>
</feature>
<dbReference type="InterPro" id="IPR012337">
    <property type="entry name" value="RNaseH-like_sf"/>
</dbReference>
<keyword evidence="3" id="KW-1185">Reference proteome</keyword>
<dbReference type="SUPFAM" id="SSF53098">
    <property type="entry name" value="Ribonuclease H-like"/>
    <property type="match status" value="1"/>
</dbReference>
<evidence type="ECO:0000259" key="1">
    <source>
        <dbReference type="Pfam" id="PF05699"/>
    </source>
</evidence>
<dbReference type="Pfam" id="PF05699">
    <property type="entry name" value="Dimer_Tnp_hAT"/>
    <property type="match status" value="1"/>
</dbReference>
<reference evidence="2" key="1">
    <citation type="journal article" date="2021" name="Sci. Adv.">
        <title>The American lobster genome reveals insights on longevity, neural, and immune adaptations.</title>
        <authorList>
            <person name="Polinski J.M."/>
            <person name="Zimin A.V."/>
            <person name="Clark K.F."/>
            <person name="Kohn A.B."/>
            <person name="Sadowski N."/>
            <person name="Timp W."/>
            <person name="Ptitsyn A."/>
            <person name="Khanna P."/>
            <person name="Romanova D.Y."/>
            <person name="Williams P."/>
            <person name="Greenwood S.J."/>
            <person name="Moroz L.L."/>
            <person name="Walt D.R."/>
            <person name="Bodnar A.G."/>
        </authorList>
    </citation>
    <scope>NUCLEOTIDE SEQUENCE</scope>
    <source>
        <strain evidence="2">GMGI-L3</strain>
    </source>
</reference>
<gene>
    <name evidence="2" type="ORF">Hamer_G021880</name>
</gene>
<proteinExistence type="predicted"/>
<dbReference type="AlphaFoldDB" id="A0A8J5K5J9"/>
<protein>
    <submittedName>
        <fullName evidence="2">Putative hAT family C-terminal dimerization region-containing protein 11</fullName>
    </submittedName>
</protein>
<name>A0A8J5K5J9_HOMAM</name>
<dbReference type="EMBL" id="JAHLQT010014991">
    <property type="protein sequence ID" value="KAG7169876.1"/>
    <property type="molecule type" value="Genomic_DNA"/>
</dbReference>
<accession>A0A8J5K5J9</accession>
<evidence type="ECO:0000313" key="2">
    <source>
        <dbReference type="EMBL" id="KAG7169876.1"/>
    </source>
</evidence>
<evidence type="ECO:0000313" key="3">
    <source>
        <dbReference type="Proteomes" id="UP000747542"/>
    </source>
</evidence>
<organism evidence="2 3">
    <name type="scientific">Homarus americanus</name>
    <name type="common">American lobster</name>
    <dbReference type="NCBI Taxonomy" id="6706"/>
    <lineage>
        <taxon>Eukaryota</taxon>
        <taxon>Metazoa</taxon>
        <taxon>Ecdysozoa</taxon>
        <taxon>Arthropoda</taxon>
        <taxon>Crustacea</taxon>
        <taxon>Multicrustacea</taxon>
        <taxon>Malacostraca</taxon>
        <taxon>Eumalacostraca</taxon>
        <taxon>Eucarida</taxon>
        <taxon>Decapoda</taxon>
        <taxon>Pleocyemata</taxon>
        <taxon>Astacidea</taxon>
        <taxon>Nephropoidea</taxon>
        <taxon>Nephropidae</taxon>
        <taxon>Homarus</taxon>
    </lineage>
</organism>
<dbReference type="InterPro" id="IPR008906">
    <property type="entry name" value="HATC_C_dom"/>
</dbReference>
<dbReference type="GO" id="GO:0046983">
    <property type="term" value="F:protein dimerization activity"/>
    <property type="evidence" value="ECO:0007669"/>
    <property type="project" value="InterPro"/>
</dbReference>
<comment type="caution">
    <text evidence="2">The sequence shown here is derived from an EMBL/GenBank/DDBJ whole genome shotgun (WGS) entry which is preliminary data.</text>
</comment>